<feature type="region of interest" description="Disordered" evidence="10">
    <location>
        <begin position="481"/>
        <end position="522"/>
    </location>
</feature>
<comment type="caution">
    <text evidence="14">The sequence shown here is derived from an EMBL/GenBank/DDBJ whole genome shotgun (WGS) entry which is preliminary data.</text>
</comment>
<evidence type="ECO:0000256" key="4">
    <source>
        <dbReference type="ARBA" id="ARBA00022553"/>
    </source>
</evidence>
<dbReference type="PRINTS" id="PR00344">
    <property type="entry name" value="BCTRLSENSOR"/>
</dbReference>
<evidence type="ECO:0000313" key="15">
    <source>
        <dbReference type="Proteomes" id="UP001560267"/>
    </source>
</evidence>
<comment type="catalytic activity">
    <reaction evidence="1">
        <text>ATP + protein L-histidine = ADP + protein N-phospho-L-histidine.</text>
        <dbReference type="EC" id="2.7.13.3"/>
    </reaction>
</comment>
<name>A0ABV3Y3J7_9ACTN</name>
<organism evidence="14 15">
    <name type="scientific">Ferrimicrobium acidiphilum</name>
    <dbReference type="NCBI Taxonomy" id="121039"/>
    <lineage>
        <taxon>Bacteria</taxon>
        <taxon>Bacillati</taxon>
        <taxon>Actinomycetota</taxon>
        <taxon>Acidimicrobiia</taxon>
        <taxon>Acidimicrobiales</taxon>
        <taxon>Acidimicrobiaceae</taxon>
        <taxon>Ferrimicrobium</taxon>
    </lineage>
</organism>
<dbReference type="PROSITE" id="PS50885">
    <property type="entry name" value="HAMP"/>
    <property type="match status" value="1"/>
</dbReference>
<dbReference type="SMART" id="SM00304">
    <property type="entry name" value="HAMP"/>
    <property type="match status" value="1"/>
</dbReference>
<evidence type="ECO:0000256" key="3">
    <source>
        <dbReference type="ARBA" id="ARBA00012438"/>
    </source>
</evidence>
<accession>A0ABV3Y3J7</accession>
<gene>
    <name evidence="14" type="ORF">AB6A68_04320</name>
</gene>
<feature type="domain" description="Histidine kinase" evidence="12">
    <location>
        <begin position="235"/>
        <end position="482"/>
    </location>
</feature>
<dbReference type="InterPro" id="IPR004358">
    <property type="entry name" value="Sig_transdc_His_kin-like_C"/>
</dbReference>
<dbReference type="SMART" id="SM00388">
    <property type="entry name" value="HisKA"/>
    <property type="match status" value="1"/>
</dbReference>
<keyword evidence="7 14" id="KW-0418">Kinase</keyword>
<dbReference type="EMBL" id="JBFSHR010000010">
    <property type="protein sequence ID" value="MEX6429059.1"/>
    <property type="molecule type" value="Genomic_DNA"/>
</dbReference>
<dbReference type="InterPro" id="IPR003661">
    <property type="entry name" value="HisK_dim/P_dom"/>
</dbReference>
<dbReference type="Gene3D" id="3.30.565.10">
    <property type="entry name" value="Histidine kinase-like ATPase, C-terminal domain"/>
    <property type="match status" value="1"/>
</dbReference>
<evidence type="ECO:0000256" key="5">
    <source>
        <dbReference type="ARBA" id="ARBA00022679"/>
    </source>
</evidence>
<dbReference type="SUPFAM" id="SSF47384">
    <property type="entry name" value="Homodimeric domain of signal transducing histidine kinase"/>
    <property type="match status" value="1"/>
</dbReference>
<sequence length="522" mass="55410">MGTLAIDFTTVTALRSFLVARVDSQLTSDIPLAARELLHSSVYGSSSFAGLVSLPQGSYGELIFSNGTSVIGQFSNSVAEPPPDVATGKAGDQRVDIPVGHPITIELPKSGYAYRVLAARDPALDATMILSIPLSSVTSTLHRLELAELFVSLGVVLALGLAGAISIRIGLSPLERMRVQARGITAGDSMARVDDDGPQEIASLAGTLNTMLERLQEAYNNSQSSQTRLRQFIADVSHELRTPLTSIKGYAELYLDGALDPTTDTPLAMERIQSEASRMAALIEDLLLLARMDENRPLSLAPVDLSKLAKAAVMDAAAVEPERKIDFIAPPDALVLGDEHRLTQVITNLLSNVRTHTPPTATVVVRIEIVPKDATPPPGARTAKGVSDLFGSTDETIALLEWDAKVRLTVCDTGPGLEGAQLDRVFERFYRSDESRSRSRGGAGLGLSLVAAITHAHGGAAWVASAGLGRGSCFGIDLPMLEMDTGEDSPGQPTATTPAPASTSRFSAPWRIGARRDRSKSD</sequence>
<feature type="transmembrane region" description="Helical" evidence="11">
    <location>
        <begin position="149"/>
        <end position="171"/>
    </location>
</feature>
<dbReference type="Gene3D" id="1.10.287.130">
    <property type="match status" value="1"/>
</dbReference>
<keyword evidence="4" id="KW-0597">Phosphoprotein</keyword>
<proteinExistence type="predicted"/>
<dbReference type="InterPro" id="IPR050736">
    <property type="entry name" value="Sensor_HK_Regulatory"/>
</dbReference>
<keyword evidence="6 11" id="KW-0812">Transmembrane</keyword>
<dbReference type="SUPFAM" id="SSF158472">
    <property type="entry name" value="HAMP domain-like"/>
    <property type="match status" value="1"/>
</dbReference>
<evidence type="ECO:0000256" key="2">
    <source>
        <dbReference type="ARBA" id="ARBA00004236"/>
    </source>
</evidence>
<dbReference type="EC" id="2.7.13.3" evidence="3"/>
<keyword evidence="11" id="KW-0472">Membrane</keyword>
<evidence type="ECO:0000256" key="7">
    <source>
        <dbReference type="ARBA" id="ARBA00022777"/>
    </source>
</evidence>
<dbReference type="Pfam" id="PF02518">
    <property type="entry name" value="HATPase_c"/>
    <property type="match status" value="1"/>
</dbReference>
<keyword evidence="15" id="KW-1185">Reference proteome</keyword>
<dbReference type="PANTHER" id="PTHR43711">
    <property type="entry name" value="TWO-COMPONENT HISTIDINE KINASE"/>
    <property type="match status" value="1"/>
</dbReference>
<dbReference type="Gene3D" id="6.10.340.10">
    <property type="match status" value="1"/>
</dbReference>
<evidence type="ECO:0000256" key="9">
    <source>
        <dbReference type="ARBA" id="ARBA00023012"/>
    </source>
</evidence>
<dbReference type="Pfam" id="PF00512">
    <property type="entry name" value="HisKA"/>
    <property type="match status" value="1"/>
</dbReference>
<dbReference type="InterPro" id="IPR005467">
    <property type="entry name" value="His_kinase_dom"/>
</dbReference>
<dbReference type="Pfam" id="PF00672">
    <property type="entry name" value="HAMP"/>
    <property type="match status" value="1"/>
</dbReference>
<dbReference type="SMART" id="SM00387">
    <property type="entry name" value="HATPase_c"/>
    <property type="match status" value="1"/>
</dbReference>
<reference evidence="14 15" key="1">
    <citation type="submission" date="2024-07" db="EMBL/GenBank/DDBJ databases">
        <title>Draft Genome Sequence of Ferrimicrobium acidiphilum Strain YE2023, Isolated from a Pulp of Bioleach Reactor.</title>
        <authorList>
            <person name="Elkina Y.A."/>
            <person name="Bulaeva A.G."/>
            <person name="Beletsky A.V."/>
            <person name="Mardanov A.V."/>
        </authorList>
    </citation>
    <scope>NUCLEOTIDE SEQUENCE [LARGE SCALE GENOMIC DNA]</scope>
    <source>
        <strain evidence="14 15">YE2023</strain>
    </source>
</reference>
<keyword evidence="5" id="KW-0808">Transferase</keyword>
<dbReference type="InterPro" id="IPR036097">
    <property type="entry name" value="HisK_dim/P_sf"/>
</dbReference>
<dbReference type="CDD" id="cd00082">
    <property type="entry name" value="HisKA"/>
    <property type="match status" value="1"/>
</dbReference>
<dbReference type="CDD" id="cd06225">
    <property type="entry name" value="HAMP"/>
    <property type="match status" value="1"/>
</dbReference>
<evidence type="ECO:0000256" key="11">
    <source>
        <dbReference type="SAM" id="Phobius"/>
    </source>
</evidence>
<evidence type="ECO:0000256" key="10">
    <source>
        <dbReference type="SAM" id="MobiDB-lite"/>
    </source>
</evidence>
<evidence type="ECO:0000313" key="14">
    <source>
        <dbReference type="EMBL" id="MEX6429059.1"/>
    </source>
</evidence>
<dbReference type="RefSeq" id="WP_298403202.1">
    <property type="nucleotide sequence ID" value="NZ_JBFSHR010000010.1"/>
</dbReference>
<protein>
    <recommendedName>
        <fullName evidence="3">histidine kinase</fullName>
        <ecNumber evidence="3">2.7.13.3</ecNumber>
    </recommendedName>
</protein>
<keyword evidence="8 11" id="KW-1133">Transmembrane helix</keyword>
<evidence type="ECO:0000256" key="6">
    <source>
        <dbReference type="ARBA" id="ARBA00022692"/>
    </source>
</evidence>
<dbReference type="InterPro" id="IPR003660">
    <property type="entry name" value="HAMP_dom"/>
</dbReference>
<evidence type="ECO:0000259" key="12">
    <source>
        <dbReference type="PROSITE" id="PS50109"/>
    </source>
</evidence>
<dbReference type="InterPro" id="IPR036890">
    <property type="entry name" value="HATPase_C_sf"/>
</dbReference>
<evidence type="ECO:0000259" key="13">
    <source>
        <dbReference type="PROSITE" id="PS50885"/>
    </source>
</evidence>
<dbReference type="GO" id="GO:0016301">
    <property type="term" value="F:kinase activity"/>
    <property type="evidence" value="ECO:0007669"/>
    <property type="project" value="UniProtKB-KW"/>
</dbReference>
<evidence type="ECO:0000256" key="1">
    <source>
        <dbReference type="ARBA" id="ARBA00000085"/>
    </source>
</evidence>
<dbReference type="PANTHER" id="PTHR43711:SF1">
    <property type="entry name" value="HISTIDINE KINASE 1"/>
    <property type="match status" value="1"/>
</dbReference>
<dbReference type="PROSITE" id="PS50109">
    <property type="entry name" value="HIS_KIN"/>
    <property type="match status" value="1"/>
</dbReference>
<feature type="compositionally biased region" description="Low complexity" evidence="10">
    <location>
        <begin position="489"/>
        <end position="509"/>
    </location>
</feature>
<dbReference type="Proteomes" id="UP001560267">
    <property type="component" value="Unassembled WGS sequence"/>
</dbReference>
<keyword evidence="9" id="KW-0902">Two-component regulatory system</keyword>
<evidence type="ECO:0000256" key="8">
    <source>
        <dbReference type="ARBA" id="ARBA00022989"/>
    </source>
</evidence>
<dbReference type="InterPro" id="IPR003594">
    <property type="entry name" value="HATPase_dom"/>
</dbReference>
<dbReference type="CDD" id="cd00075">
    <property type="entry name" value="HATPase"/>
    <property type="match status" value="1"/>
</dbReference>
<comment type="subcellular location">
    <subcellularLocation>
        <location evidence="2">Cell membrane</location>
    </subcellularLocation>
</comment>
<dbReference type="SUPFAM" id="SSF55874">
    <property type="entry name" value="ATPase domain of HSP90 chaperone/DNA topoisomerase II/histidine kinase"/>
    <property type="match status" value="1"/>
</dbReference>
<feature type="domain" description="HAMP" evidence="13">
    <location>
        <begin position="168"/>
        <end position="220"/>
    </location>
</feature>